<reference evidence="3" key="1">
    <citation type="submission" date="2020-05" db="EMBL/GenBank/DDBJ databases">
        <authorList>
            <person name="Arastehfar A."/>
            <person name="Daneshnia F."/>
        </authorList>
    </citation>
    <scope>NUCLEOTIDE SEQUENCE</scope>
    <source>
        <strain evidence="3">50P</strain>
    </source>
</reference>
<dbReference type="PROSITE" id="PS00463">
    <property type="entry name" value="ZN2_CY6_FUNGAL_1"/>
    <property type="match status" value="1"/>
</dbReference>
<evidence type="ECO:0000256" key="1">
    <source>
        <dbReference type="SAM" id="MobiDB-lite"/>
    </source>
</evidence>
<dbReference type="InterPro" id="IPR036864">
    <property type="entry name" value="Zn2-C6_fun-type_DNA-bd_sf"/>
</dbReference>
<feature type="compositionally biased region" description="Basic and acidic residues" evidence="1">
    <location>
        <begin position="15"/>
        <end position="24"/>
    </location>
</feature>
<feature type="compositionally biased region" description="Low complexity" evidence="1">
    <location>
        <begin position="321"/>
        <end position="339"/>
    </location>
</feature>
<feature type="region of interest" description="Disordered" evidence="1">
    <location>
        <begin position="41"/>
        <end position="68"/>
    </location>
</feature>
<protein>
    <submittedName>
        <fullName evidence="3">Transcription factor UPC2</fullName>
    </submittedName>
</protein>
<feature type="compositionally biased region" description="Polar residues" evidence="1">
    <location>
        <begin position="148"/>
        <end position="197"/>
    </location>
</feature>
<name>A0A7D5G7U5_CANPA</name>
<feature type="compositionally biased region" description="Polar residues" evidence="1">
    <location>
        <begin position="432"/>
        <end position="445"/>
    </location>
</feature>
<organism evidence="3">
    <name type="scientific">Candida parapsilosis</name>
    <name type="common">Yeast</name>
    <dbReference type="NCBI Taxonomy" id="5480"/>
    <lineage>
        <taxon>Eukaryota</taxon>
        <taxon>Fungi</taxon>
        <taxon>Dikarya</taxon>
        <taxon>Ascomycota</taxon>
        <taxon>Saccharomycotina</taxon>
        <taxon>Pichiomycetes</taxon>
        <taxon>Debaryomycetaceae</taxon>
        <taxon>Candida/Lodderomyces clade</taxon>
        <taxon>Candida</taxon>
    </lineage>
</organism>
<dbReference type="PROSITE" id="PS50048">
    <property type="entry name" value="ZN2_CY6_FUNGAL_2"/>
    <property type="match status" value="1"/>
</dbReference>
<dbReference type="SUPFAM" id="SSF57701">
    <property type="entry name" value="Zn2/Cys6 DNA-binding domain"/>
    <property type="match status" value="1"/>
</dbReference>
<dbReference type="PANTHER" id="PTHR47657:SF7">
    <property type="entry name" value="STEROL REGULATORY ELEMENT-BINDING PROTEIN ECM22"/>
    <property type="match status" value="1"/>
</dbReference>
<feature type="region of interest" description="Disordered" evidence="1">
    <location>
        <begin position="320"/>
        <end position="445"/>
    </location>
</feature>
<proteinExistence type="predicted"/>
<dbReference type="InterPro" id="IPR021858">
    <property type="entry name" value="Fun_TF"/>
</dbReference>
<dbReference type="InterPro" id="IPR001138">
    <property type="entry name" value="Zn2Cys6_DnaBD"/>
</dbReference>
<dbReference type="SMART" id="SM00066">
    <property type="entry name" value="GAL4"/>
    <property type="match status" value="1"/>
</dbReference>
<sequence length="847" mass="91087">MLSKDLEDALQGYQTRKEAPESTRRVSSTVIDDELCSLSNASASHPEAVKKNSKASTGKRKYHQKSRSGCSTCKKRRVKCDEQKPLCGNCVKLKLECGYLHMDPEESSPPPPPPKKAKKMKTETESKKAKAVSTGRSSIKSGSDDVIGNNNYSDETSTRNNSIDQRSLDGLNSSTTTQQATPSLTPTPNTSQPSLDSSVPPGNPMATMGQSMNNPLSALSSGLLSAGNLNNLNIAHLVNNLAGMGGVAGDAGNGLNNLMNLGNLANLSNLATLAQLPIDLSNLAGLFGGAGGVGGGLIEQLASAAINGNSGSPLDALLNAQSGQQQQQQQLRSQGRDQLNMGQSNRQQAQYRSTSSDDGQFENQKSAPLQQQQQQQPQPQSSQQPQNLDDSSIDANINLDSQGSASSPPFNIPPHTSSEPVPDSAGTLPNIAPNQTSSIPSSVPLNNKTMAQAMNSSTLNMLDLKLMFHYTSQVANTITGAGISETNIWIHDIPMLAFEHPFLMHSILAFSATHLSRTEKGLDQCVTCHRGDALRLLREAVLDINADNTDALVASALILIMDSLANASFPSSTSPKSLPASAWIFHVKGAATILTAVWPLTEASRFYKFISVDLGDLGDIINQKANLNTTNPSGSTSNGNGERFYADLECHDADIADLFPVEIDSPYLITLAYLNKLHKERYKSDFILRIFAFPALLDKQFMSLLMSGDVKSMRIMRSYYKLLRSFTMEMKDKVWFLEGVAQVLPSNVEEYAGGAGGMHMMMDFLGGGPDIVDDYGNEFDDSDGDEELDGDVSGGNCGVRNGSDANVTTTKRTKMNLTEMTNTNNLPSDITRELDIMQGDQGFINLK</sequence>
<dbReference type="GO" id="GO:0008270">
    <property type="term" value="F:zinc ion binding"/>
    <property type="evidence" value="ECO:0007669"/>
    <property type="project" value="InterPro"/>
</dbReference>
<evidence type="ECO:0000313" key="3">
    <source>
        <dbReference type="EMBL" id="QLG19190.1"/>
    </source>
</evidence>
<feature type="compositionally biased region" description="Polar residues" evidence="1">
    <location>
        <begin position="387"/>
        <end position="419"/>
    </location>
</feature>
<feature type="compositionally biased region" description="Basic residues" evidence="1">
    <location>
        <begin position="51"/>
        <end position="66"/>
    </location>
</feature>
<dbReference type="PANTHER" id="PTHR47657">
    <property type="entry name" value="STEROL REGULATORY ELEMENT-BINDING PROTEIN ECM22"/>
    <property type="match status" value="1"/>
</dbReference>
<dbReference type="AlphaFoldDB" id="A0A7D5G7U5"/>
<evidence type="ECO:0000259" key="2">
    <source>
        <dbReference type="PROSITE" id="PS50048"/>
    </source>
</evidence>
<feature type="compositionally biased region" description="Low complexity" evidence="1">
    <location>
        <begin position="370"/>
        <end position="386"/>
    </location>
</feature>
<dbReference type="Gene3D" id="4.10.240.10">
    <property type="entry name" value="Zn(2)-C6 fungal-type DNA-binding domain"/>
    <property type="match status" value="1"/>
</dbReference>
<dbReference type="CDD" id="cd00067">
    <property type="entry name" value="GAL4"/>
    <property type="match status" value="1"/>
</dbReference>
<accession>A0A7D5G7U5</accession>
<dbReference type="InterPro" id="IPR052400">
    <property type="entry name" value="Zn2-C6_fungal_TF"/>
</dbReference>
<feature type="domain" description="Zn(2)-C6 fungal-type" evidence="2">
    <location>
        <begin position="69"/>
        <end position="99"/>
    </location>
</feature>
<feature type="region of interest" description="Disordered" evidence="1">
    <location>
        <begin position="103"/>
        <end position="213"/>
    </location>
</feature>
<feature type="compositionally biased region" description="Polar residues" evidence="1">
    <location>
        <begin position="340"/>
        <end position="369"/>
    </location>
</feature>
<dbReference type="Pfam" id="PF00172">
    <property type="entry name" value="Zn_clus"/>
    <property type="match status" value="1"/>
</dbReference>
<feature type="region of interest" description="Disordered" evidence="1">
    <location>
        <begin position="1"/>
        <end position="29"/>
    </location>
</feature>
<dbReference type="GO" id="GO:0000981">
    <property type="term" value="F:DNA-binding transcription factor activity, RNA polymerase II-specific"/>
    <property type="evidence" value="ECO:0007669"/>
    <property type="project" value="InterPro"/>
</dbReference>
<dbReference type="Pfam" id="PF11951">
    <property type="entry name" value="Fungal_trans_2"/>
    <property type="match status" value="1"/>
</dbReference>
<dbReference type="EMBL" id="MT429645">
    <property type="protein sequence ID" value="QLG19190.1"/>
    <property type="molecule type" value="Genomic_DNA"/>
</dbReference>